<reference evidence="2" key="1">
    <citation type="submission" date="2020-02" db="EMBL/GenBank/DDBJ databases">
        <authorList>
            <person name="Meier V. D."/>
        </authorList>
    </citation>
    <scope>NUCLEOTIDE SEQUENCE</scope>
    <source>
        <strain evidence="2">AVDCRST_MAG94</strain>
    </source>
</reference>
<feature type="transmembrane region" description="Helical" evidence="1">
    <location>
        <begin position="12"/>
        <end position="33"/>
    </location>
</feature>
<keyword evidence="1" id="KW-1133">Transmembrane helix</keyword>
<evidence type="ECO:0000313" key="2">
    <source>
        <dbReference type="EMBL" id="CAA9311848.1"/>
    </source>
</evidence>
<organism evidence="2">
    <name type="scientific">uncultured Leptolyngbya sp</name>
    <dbReference type="NCBI Taxonomy" id="332963"/>
    <lineage>
        <taxon>Bacteria</taxon>
        <taxon>Bacillati</taxon>
        <taxon>Cyanobacteriota</taxon>
        <taxon>Cyanophyceae</taxon>
        <taxon>Leptolyngbyales</taxon>
        <taxon>Leptolyngbyaceae</taxon>
        <taxon>Leptolyngbya group</taxon>
        <taxon>Leptolyngbya</taxon>
        <taxon>environmental samples</taxon>
    </lineage>
</organism>
<dbReference type="AlphaFoldDB" id="A0A6J4KUJ4"/>
<evidence type="ECO:0000256" key="1">
    <source>
        <dbReference type="SAM" id="Phobius"/>
    </source>
</evidence>
<name>A0A6J4KUJ4_9CYAN</name>
<dbReference type="EMBL" id="CADCTY010000335">
    <property type="protein sequence ID" value="CAA9311848.1"/>
    <property type="molecule type" value="Genomic_DNA"/>
</dbReference>
<proteinExistence type="predicted"/>
<protein>
    <submittedName>
        <fullName evidence="2">Uncharacterized protein</fullName>
    </submittedName>
</protein>
<keyword evidence="1" id="KW-0472">Membrane</keyword>
<sequence length="38" mass="4388">MRSNTRSVLGIWAQGCLLRITVFYASSLFAYLYPLDFN</sequence>
<accession>A0A6J4KUJ4</accession>
<gene>
    <name evidence="2" type="ORF">AVDCRST_MAG94-1001</name>
</gene>
<keyword evidence="1" id="KW-0812">Transmembrane</keyword>